<name>A0A4Z2GST2_9TELE</name>
<evidence type="ECO:0000313" key="3">
    <source>
        <dbReference type="Proteomes" id="UP000314294"/>
    </source>
</evidence>
<accession>A0A4Z2GST2</accession>
<dbReference type="Proteomes" id="UP000314294">
    <property type="component" value="Unassembled WGS sequence"/>
</dbReference>
<evidence type="ECO:0000256" key="1">
    <source>
        <dbReference type="SAM" id="MobiDB-lite"/>
    </source>
</evidence>
<reference evidence="2 3" key="1">
    <citation type="submission" date="2019-03" db="EMBL/GenBank/DDBJ databases">
        <title>First draft genome of Liparis tanakae, snailfish: a comprehensive survey of snailfish specific genes.</title>
        <authorList>
            <person name="Kim W."/>
            <person name="Song I."/>
            <person name="Jeong J.-H."/>
            <person name="Kim D."/>
            <person name="Kim S."/>
            <person name="Ryu S."/>
            <person name="Song J.Y."/>
            <person name="Lee S.K."/>
        </authorList>
    </citation>
    <scope>NUCLEOTIDE SEQUENCE [LARGE SCALE GENOMIC DNA]</scope>
    <source>
        <tissue evidence="2">Muscle</tissue>
    </source>
</reference>
<protein>
    <submittedName>
        <fullName evidence="2">Uncharacterized protein</fullName>
    </submittedName>
</protein>
<feature type="region of interest" description="Disordered" evidence="1">
    <location>
        <begin position="32"/>
        <end position="67"/>
    </location>
</feature>
<dbReference type="AlphaFoldDB" id="A0A4Z2GST2"/>
<comment type="caution">
    <text evidence="2">The sequence shown here is derived from an EMBL/GenBank/DDBJ whole genome shotgun (WGS) entry which is preliminary data.</text>
</comment>
<keyword evidence="3" id="KW-1185">Reference proteome</keyword>
<organism evidence="2 3">
    <name type="scientific">Liparis tanakae</name>
    <name type="common">Tanaka's snailfish</name>
    <dbReference type="NCBI Taxonomy" id="230148"/>
    <lineage>
        <taxon>Eukaryota</taxon>
        <taxon>Metazoa</taxon>
        <taxon>Chordata</taxon>
        <taxon>Craniata</taxon>
        <taxon>Vertebrata</taxon>
        <taxon>Euteleostomi</taxon>
        <taxon>Actinopterygii</taxon>
        <taxon>Neopterygii</taxon>
        <taxon>Teleostei</taxon>
        <taxon>Neoteleostei</taxon>
        <taxon>Acanthomorphata</taxon>
        <taxon>Eupercaria</taxon>
        <taxon>Perciformes</taxon>
        <taxon>Cottioidei</taxon>
        <taxon>Cottales</taxon>
        <taxon>Liparidae</taxon>
        <taxon>Liparis</taxon>
    </lineage>
</organism>
<sequence length="67" mass="7549">MQRLVRVLELEPWWRFKKPPGQEADCRNISRTQTQMNSGAAGSTGPRSSEARLTAAGLPEVERPLER</sequence>
<proteinExistence type="predicted"/>
<evidence type="ECO:0000313" key="2">
    <source>
        <dbReference type="EMBL" id="TNN56449.1"/>
    </source>
</evidence>
<gene>
    <name evidence="2" type="ORF">EYF80_033319</name>
</gene>
<dbReference type="EMBL" id="SRLO01000428">
    <property type="protein sequence ID" value="TNN56449.1"/>
    <property type="molecule type" value="Genomic_DNA"/>
</dbReference>
<feature type="compositionally biased region" description="Polar residues" evidence="1">
    <location>
        <begin position="32"/>
        <end position="47"/>
    </location>
</feature>